<dbReference type="PANTHER" id="PTHR15600:SF42">
    <property type="entry name" value="SACSIN"/>
    <property type="match status" value="1"/>
</dbReference>
<evidence type="ECO:0000313" key="1">
    <source>
        <dbReference type="EMBL" id="CAG2253140.1"/>
    </source>
</evidence>
<reference evidence="1" key="1">
    <citation type="submission" date="2021-03" db="EMBL/GenBank/DDBJ databases">
        <authorList>
            <person name="Bekaert M."/>
        </authorList>
    </citation>
    <scope>NUCLEOTIDE SEQUENCE</scope>
</reference>
<dbReference type="EMBL" id="CAJPWZ010003139">
    <property type="protein sequence ID" value="CAG2253140.1"/>
    <property type="molecule type" value="Genomic_DNA"/>
</dbReference>
<dbReference type="InterPro" id="IPR052972">
    <property type="entry name" value="Sacsin_chaperone_reg"/>
</dbReference>
<sequence>MAHIKYTRDDLLTKPTGGSFNEVQEDLISILKRVEFVPDIDGDLRIASKFRDPTNELMRLMLADSEFPATEYKDKKWIFFLRIIGLQTEITPEMTLQFANDIELIGRNGITTENEKDLKSKSKLLVDHIFSQLEVDANMLRSLNTIKFIPTHTIYDWKSRICSQANEAELISFCNSTLSYKQDLCWTRCSLIPEWANPLNHLNQYHYVGMKKYEEMFQHLKILEEPEFRDVVRHVQNICDNMNALIPTIQEDEHLASRIETLMTKIYEWLHRKMNDGSNKDSMKRTLYEKPIMFLPVDKLFVPCYRVAIHLKEEDVIKPYLVEVPSKYASFSIYLNALVCKDRLMFVVLFMY</sequence>
<name>A0A8S3VHU1_MYTED</name>
<evidence type="ECO:0000313" key="2">
    <source>
        <dbReference type="Proteomes" id="UP000683360"/>
    </source>
</evidence>
<organism evidence="1 2">
    <name type="scientific">Mytilus edulis</name>
    <name type="common">Blue mussel</name>
    <dbReference type="NCBI Taxonomy" id="6550"/>
    <lineage>
        <taxon>Eukaryota</taxon>
        <taxon>Metazoa</taxon>
        <taxon>Spiralia</taxon>
        <taxon>Lophotrochozoa</taxon>
        <taxon>Mollusca</taxon>
        <taxon>Bivalvia</taxon>
        <taxon>Autobranchia</taxon>
        <taxon>Pteriomorphia</taxon>
        <taxon>Mytilida</taxon>
        <taxon>Mytiloidea</taxon>
        <taxon>Mytilidae</taxon>
        <taxon>Mytilinae</taxon>
        <taxon>Mytilus</taxon>
    </lineage>
</organism>
<protein>
    <submittedName>
        <fullName evidence="1">Uncharacterized protein</fullName>
    </submittedName>
</protein>
<keyword evidence="2" id="KW-1185">Reference proteome</keyword>
<accession>A0A8S3VHU1</accession>
<dbReference type="AlphaFoldDB" id="A0A8S3VHU1"/>
<comment type="caution">
    <text evidence="1">The sequence shown here is derived from an EMBL/GenBank/DDBJ whole genome shotgun (WGS) entry which is preliminary data.</text>
</comment>
<gene>
    <name evidence="1" type="ORF">MEDL_64626</name>
</gene>
<dbReference type="PANTHER" id="PTHR15600">
    <property type="entry name" value="SACSIN"/>
    <property type="match status" value="1"/>
</dbReference>
<proteinExistence type="predicted"/>
<dbReference type="Proteomes" id="UP000683360">
    <property type="component" value="Unassembled WGS sequence"/>
</dbReference>
<dbReference type="OrthoDB" id="6160218at2759"/>
<dbReference type="GO" id="GO:0030544">
    <property type="term" value="F:Hsp70 protein binding"/>
    <property type="evidence" value="ECO:0007669"/>
    <property type="project" value="TreeGrafter"/>
</dbReference>